<sequence length="76" mass="8433">MDSATYAQDHRAPAVNRADLDEAVRKAFRHLLPLLFACYVMAYIDRINFGFAAITMNSDLGVTLTQFGLAGTLFYA</sequence>
<evidence type="ECO:0008006" key="2">
    <source>
        <dbReference type="Google" id="ProtNLM"/>
    </source>
</evidence>
<accession>X1NN38</accession>
<gene>
    <name evidence="1" type="ORF">S06H3_45137</name>
</gene>
<evidence type="ECO:0000313" key="1">
    <source>
        <dbReference type="EMBL" id="GAI45003.1"/>
    </source>
</evidence>
<dbReference type="Gene3D" id="1.20.1250.20">
    <property type="entry name" value="MFS general substrate transporter like domains"/>
    <property type="match status" value="1"/>
</dbReference>
<dbReference type="InterPro" id="IPR036259">
    <property type="entry name" value="MFS_trans_sf"/>
</dbReference>
<dbReference type="AlphaFoldDB" id="X1NN38"/>
<name>X1NN38_9ZZZZ</name>
<proteinExistence type="predicted"/>
<reference evidence="1" key="1">
    <citation type="journal article" date="2014" name="Front. Microbiol.">
        <title>High frequency of phylogenetically diverse reductive dehalogenase-homologous genes in deep subseafloor sedimentary metagenomes.</title>
        <authorList>
            <person name="Kawai M."/>
            <person name="Futagami T."/>
            <person name="Toyoda A."/>
            <person name="Takaki Y."/>
            <person name="Nishi S."/>
            <person name="Hori S."/>
            <person name="Arai W."/>
            <person name="Tsubouchi T."/>
            <person name="Morono Y."/>
            <person name="Uchiyama I."/>
            <person name="Ito T."/>
            <person name="Fujiyama A."/>
            <person name="Inagaki F."/>
            <person name="Takami H."/>
        </authorList>
    </citation>
    <scope>NUCLEOTIDE SEQUENCE</scope>
    <source>
        <strain evidence="1">Expedition CK06-06</strain>
    </source>
</reference>
<protein>
    <recommendedName>
        <fullName evidence="2">Major facilitator superfamily (MFS) profile domain-containing protein</fullName>
    </recommendedName>
</protein>
<feature type="non-terminal residue" evidence="1">
    <location>
        <position position="76"/>
    </location>
</feature>
<dbReference type="SUPFAM" id="SSF103473">
    <property type="entry name" value="MFS general substrate transporter"/>
    <property type="match status" value="1"/>
</dbReference>
<comment type="caution">
    <text evidence="1">The sequence shown here is derived from an EMBL/GenBank/DDBJ whole genome shotgun (WGS) entry which is preliminary data.</text>
</comment>
<organism evidence="1">
    <name type="scientific">marine sediment metagenome</name>
    <dbReference type="NCBI Taxonomy" id="412755"/>
    <lineage>
        <taxon>unclassified sequences</taxon>
        <taxon>metagenomes</taxon>
        <taxon>ecological metagenomes</taxon>
    </lineage>
</organism>
<dbReference type="EMBL" id="BARV01028152">
    <property type="protein sequence ID" value="GAI45003.1"/>
    <property type="molecule type" value="Genomic_DNA"/>
</dbReference>